<dbReference type="Pfam" id="PF12770">
    <property type="entry name" value="CHAT"/>
    <property type="match status" value="1"/>
</dbReference>
<name>A0AB39YEQ1_9ACTN</name>
<protein>
    <submittedName>
        <fullName evidence="2">CHAT domain-containing protein</fullName>
    </submittedName>
</protein>
<dbReference type="RefSeq" id="WP_369779631.1">
    <property type="nucleotide sequence ID" value="NZ_CP165727.1"/>
</dbReference>
<dbReference type="InterPro" id="IPR024983">
    <property type="entry name" value="CHAT_dom"/>
</dbReference>
<dbReference type="AlphaFoldDB" id="A0AB39YEQ1"/>
<evidence type="ECO:0000259" key="1">
    <source>
        <dbReference type="Pfam" id="PF12770"/>
    </source>
</evidence>
<evidence type="ECO:0000313" key="2">
    <source>
        <dbReference type="EMBL" id="XDV67961.1"/>
    </source>
</evidence>
<organism evidence="2">
    <name type="scientific">Streptomyces sp. R33</name>
    <dbReference type="NCBI Taxonomy" id="3238629"/>
    <lineage>
        <taxon>Bacteria</taxon>
        <taxon>Bacillati</taxon>
        <taxon>Actinomycetota</taxon>
        <taxon>Actinomycetes</taxon>
        <taxon>Kitasatosporales</taxon>
        <taxon>Streptomycetaceae</taxon>
        <taxon>Streptomyces</taxon>
    </lineage>
</organism>
<reference evidence="2" key="1">
    <citation type="submission" date="2024-08" db="EMBL/GenBank/DDBJ databases">
        <authorList>
            <person name="Yu S.T."/>
        </authorList>
    </citation>
    <scope>NUCLEOTIDE SEQUENCE</scope>
    <source>
        <strain evidence="2">R33</strain>
    </source>
</reference>
<gene>
    <name evidence="2" type="ORF">AB5J51_36085</name>
</gene>
<proteinExistence type="predicted"/>
<sequence>MGRLLLHDHEDDPLTVRSLASADLDHVRLAYLSACRIAAIDTVDLLDEAIHLASAFQLARFPRVIGTLWEIDGQTAVRIARAFYDGLRTDATAVDPDRAAGALHDAVRRLRDGDDLPPGHDRRSAPLLWARDGERIRSPLITPNRLTA</sequence>
<feature type="domain" description="CHAT" evidence="1">
    <location>
        <begin position="3"/>
        <end position="130"/>
    </location>
</feature>
<accession>A0AB39YEQ1</accession>
<dbReference type="EMBL" id="CP165727">
    <property type="protein sequence ID" value="XDV67961.1"/>
    <property type="molecule type" value="Genomic_DNA"/>
</dbReference>